<dbReference type="NCBIfam" id="NF003806">
    <property type="entry name" value="PRK05395.1-3"/>
    <property type="match status" value="1"/>
</dbReference>
<feature type="binding site" evidence="7">
    <location>
        <position position="74"/>
    </location>
    <ligand>
        <name>substrate</name>
    </ligand>
</feature>
<comment type="subunit">
    <text evidence="4 7">Homododecamer.</text>
</comment>
<dbReference type="PANTHER" id="PTHR21272">
    <property type="entry name" value="CATABOLIC 3-DEHYDROQUINASE"/>
    <property type="match status" value="1"/>
</dbReference>
<dbReference type="EC" id="4.2.1.10" evidence="5 7"/>
<dbReference type="Gene3D" id="3.40.50.9100">
    <property type="entry name" value="Dehydroquinase, class II"/>
    <property type="match status" value="1"/>
</dbReference>
<protein>
    <recommendedName>
        <fullName evidence="5 7">3-dehydroquinate dehydratase</fullName>
        <shortName evidence="7">3-dehydroquinase</shortName>
        <ecNumber evidence="5 7">4.2.1.10</ecNumber>
    </recommendedName>
    <alternativeName>
        <fullName evidence="7">Type II DHQase</fullName>
    </alternativeName>
</protein>
<dbReference type="InterPro" id="IPR036441">
    <property type="entry name" value="DHquinase_II_sf"/>
</dbReference>
<dbReference type="Proteomes" id="UP000602284">
    <property type="component" value="Unassembled WGS sequence"/>
</dbReference>
<keyword evidence="7" id="KW-0028">Amino-acid biosynthesis</keyword>
<dbReference type="NCBIfam" id="TIGR01088">
    <property type="entry name" value="aroQ"/>
    <property type="match status" value="1"/>
</dbReference>
<dbReference type="InterPro" id="IPR018509">
    <property type="entry name" value="DHquinase_II_CS"/>
</dbReference>
<comment type="function">
    <text evidence="7">Catalyzes a trans-dehydration via an enolate intermediate.</text>
</comment>
<dbReference type="EMBL" id="JAEQNB010000003">
    <property type="protein sequence ID" value="MBL0387013.1"/>
    <property type="molecule type" value="Genomic_DNA"/>
</dbReference>
<proteinExistence type="inferred from homology"/>
<organism evidence="8 9">
    <name type="scientific">Tumebacillus amylolyticus</name>
    <dbReference type="NCBI Taxonomy" id="2801339"/>
    <lineage>
        <taxon>Bacteria</taxon>
        <taxon>Bacillati</taxon>
        <taxon>Bacillota</taxon>
        <taxon>Bacilli</taxon>
        <taxon>Bacillales</taxon>
        <taxon>Alicyclobacillaceae</taxon>
        <taxon>Tumebacillus</taxon>
    </lineage>
</organism>
<evidence type="ECO:0000256" key="1">
    <source>
        <dbReference type="ARBA" id="ARBA00001864"/>
    </source>
</evidence>
<accession>A0ABS1JBL7</accession>
<evidence type="ECO:0000256" key="4">
    <source>
        <dbReference type="ARBA" id="ARBA00011193"/>
    </source>
</evidence>
<keyword evidence="7" id="KW-0057">Aromatic amino acid biosynthesis</keyword>
<dbReference type="PIRSF" id="PIRSF001399">
    <property type="entry name" value="DHquinase_II"/>
    <property type="match status" value="1"/>
</dbReference>
<keyword evidence="9" id="KW-1185">Reference proteome</keyword>
<evidence type="ECO:0000313" key="9">
    <source>
        <dbReference type="Proteomes" id="UP000602284"/>
    </source>
</evidence>
<dbReference type="SUPFAM" id="SSF52304">
    <property type="entry name" value="Type II 3-dehydroquinate dehydratase"/>
    <property type="match status" value="1"/>
</dbReference>
<reference evidence="8 9" key="1">
    <citation type="submission" date="2021-01" db="EMBL/GenBank/DDBJ databases">
        <title>Tumebacillus sp. strain ITR2 16S ribosomal RNA gene Genome sequencing and assembly.</title>
        <authorList>
            <person name="Kang M."/>
        </authorList>
    </citation>
    <scope>NUCLEOTIDE SEQUENCE [LARGE SCALE GENOMIC DNA]</scope>
    <source>
        <strain evidence="8 9">ITR2</strain>
    </source>
</reference>
<comment type="similarity">
    <text evidence="3 7">Belongs to the type-II 3-dehydroquinase family.</text>
</comment>
<evidence type="ECO:0000256" key="2">
    <source>
        <dbReference type="ARBA" id="ARBA00004902"/>
    </source>
</evidence>
<dbReference type="CDD" id="cd00466">
    <property type="entry name" value="DHQase_II"/>
    <property type="match status" value="1"/>
</dbReference>
<feature type="binding site" evidence="7">
    <location>
        <position position="111"/>
    </location>
    <ligand>
        <name>substrate</name>
    </ligand>
</feature>
<gene>
    <name evidence="7 8" type="primary">aroQ</name>
    <name evidence="8" type="ORF">JJB07_10160</name>
</gene>
<dbReference type="RefSeq" id="WP_201634561.1">
    <property type="nucleotide sequence ID" value="NZ_JAEQNB010000003.1"/>
</dbReference>
<dbReference type="PROSITE" id="PS01029">
    <property type="entry name" value="DEHYDROQUINASE_II"/>
    <property type="match status" value="1"/>
</dbReference>
<dbReference type="Pfam" id="PF01220">
    <property type="entry name" value="DHquinase_II"/>
    <property type="match status" value="1"/>
</dbReference>
<dbReference type="GO" id="GO:0003855">
    <property type="term" value="F:3-dehydroquinate dehydratase activity"/>
    <property type="evidence" value="ECO:0007669"/>
    <property type="project" value="UniProtKB-EC"/>
</dbReference>
<feature type="binding site" evidence="7">
    <location>
        <position position="87"/>
    </location>
    <ligand>
        <name>substrate</name>
    </ligand>
</feature>
<feature type="active site" description="Proton donor" evidence="7">
    <location>
        <position position="100"/>
    </location>
</feature>
<feature type="active site" description="Proton acceptor" evidence="7">
    <location>
        <position position="23"/>
    </location>
</feature>
<evidence type="ECO:0000256" key="3">
    <source>
        <dbReference type="ARBA" id="ARBA00011037"/>
    </source>
</evidence>
<evidence type="ECO:0000256" key="6">
    <source>
        <dbReference type="ARBA" id="ARBA00023239"/>
    </source>
</evidence>
<dbReference type="HAMAP" id="MF_00169">
    <property type="entry name" value="AroQ"/>
    <property type="match status" value="1"/>
</dbReference>
<comment type="pathway">
    <text evidence="2 7">Metabolic intermediate biosynthesis; chorismate biosynthesis; chorismate from D-erythrose 4-phosphate and phosphoenolpyruvate: step 3/7.</text>
</comment>
<evidence type="ECO:0000313" key="8">
    <source>
        <dbReference type="EMBL" id="MBL0387013.1"/>
    </source>
</evidence>
<comment type="caution">
    <text evidence="8">The sequence shown here is derived from an EMBL/GenBank/DDBJ whole genome shotgun (WGS) entry which is preliminary data.</text>
</comment>
<dbReference type="PANTHER" id="PTHR21272:SF3">
    <property type="entry name" value="CATABOLIC 3-DEHYDROQUINASE"/>
    <property type="match status" value="1"/>
</dbReference>
<sequence>MAKLLVLHGPNLNLLGTREPEVYGRTTLEQINRDLTALAQEFGVEIDCYQSNHEGALIDRLQAAMGNTHGILFNPGGYTHTSVALRDCVSGIRIPTIEVHLSNIHAREEFRHRSMLAPVCMGQISGLGAIGYTLGFHALLEDFAKRGLLTEDTGRK</sequence>
<keyword evidence="6 7" id="KW-0456">Lyase</keyword>
<name>A0ABS1JBL7_9BACL</name>
<feature type="binding site" evidence="7">
    <location>
        <begin position="101"/>
        <end position="102"/>
    </location>
    <ligand>
        <name>substrate</name>
    </ligand>
</feature>
<dbReference type="InterPro" id="IPR001874">
    <property type="entry name" value="DHquinase_II"/>
</dbReference>
<dbReference type="NCBIfam" id="NF003807">
    <property type="entry name" value="PRK05395.1-4"/>
    <property type="match status" value="1"/>
</dbReference>
<feature type="binding site" evidence="7">
    <location>
        <position position="80"/>
    </location>
    <ligand>
        <name>substrate</name>
    </ligand>
</feature>
<evidence type="ECO:0000256" key="7">
    <source>
        <dbReference type="HAMAP-Rule" id="MF_00169"/>
    </source>
</evidence>
<feature type="site" description="Transition state stabilizer" evidence="7">
    <location>
        <position position="18"/>
    </location>
</feature>
<evidence type="ECO:0000256" key="5">
    <source>
        <dbReference type="ARBA" id="ARBA00012060"/>
    </source>
</evidence>
<dbReference type="NCBIfam" id="NF003805">
    <property type="entry name" value="PRK05395.1-2"/>
    <property type="match status" value="1"/>
</dbReference>
<comment type="catalytic activity">
    <reaction evidence="1 7">
        <text>3-dehydroquinate = 3-dehydroshikimate + H2O</text>
        <dbReference type="Rhea" id="RHEA:21096"/>
        <dbReference type="ChEBI" id="CHEBI:15377"/>
        <dbReference type="ChEBI" id="CHEBI:16630"/>
        <dbReference type="ChEBI" id="CHEBI:32364"/>
        <dbReference type="EC" id="4.2.1.10"/>
    </reaction>
</comment>